<keyword evidence="3" id="KW-1185">Reference proteome</keyword>
<dbReference type="EMBL" id="JAGIOF010000001">
    <property type="protein sequence ID" value="MBP2387855.1"/>
    <property type="molecule type" value="Genomic_DNA"/>
</dbReference>
<name>A0ABS4XHB1_9MICC</name>
<reference evidence="2 3" key="1">
    <citation type="submission" date="2021-03" db="EMBL/GenBank/DDBJ databases">
        <title>Sequencing the genomes of 1000 actinobacteria strains.</title>
        <authorList>
            <person name="Klenk H.-P."/>
        </authorList>
    </citation>
    <scope>NUCLEOTIDE SEQUENCE [LARGE SCALE GENOMIC DNA]</scope>
    <source>
        <strain evidence="2 3">DSM 15797</strain>
    </source>
</reference>
<comment type="caution">
    <text evidence="2">The sequence shown here is derived from an EMBL/GenBank/DDBJ whole genome shotgun (WGS) entry which is preliminary data.</text>
</comment>
<evidence type="ECO:0000256" key="1">
    <source>
        <dbReference type="SAM" id="MobiDB-lite"/>
    </source>
</evidence>
<protein>
    <submittedName>
        <fullName evidence="2">Uncharacterized protein</fullName>
    </submittedName>
</protein>
<feature type="region of interest" description="Disordered" evidence="1">
    <location>
        <begin position="116"/>
        <end position="156"/>
    </location>
</feature>
<proteinExistence type="predicted"/>
<organism evidence="2 3">
    <name type="scientific">Paeniglutamicibacter kerguelensis</name>
    <dbReference type="NCBI Taxonomy" id="254788"/>
    <lineage>
        <taxon>Bacteria</taxon>
        <taxon>Bacillati</taxon>
        <taxon>Actinomycetota</taxon>
        <taxon>Actinomycetes</taxon>
        <taxon>Micrococcales</taxon>
        <taxon>Micrococcaceae</taxon>
        <taxon>Paeniglutamicibacter</taxon>
    </lineage>
</organism>
<accession>A0ABS4XHB1</accession>
<sequence>MLLSPGKKAVRVELHVGSRNVFVDAGFTEVDHFTLRRVVARIVFTMPRPVLTCNAMPWHMESIGLPSRVITTSCKVRVMRAPAGSKMHSPASWTRPVLKPLTGESGYDASIAAATYRGNTHDGPDADAARDHDKRTGGATNRDHRRLRHILAQPRG</sequence>
<gene>
    <name evidence="2" type="ORF">JOF47_003366</name>
</gene>
<evidence type="ECO:0000313" key="3">
    <source>
        <dbReference type="Proteomes" id="UP001296993"/>
    </source>
</evidence>
<feature type="compositionally biased region" description="Basic and acidic residues" evidence="1">
    <location>
        <begin position="119"/>
        <end position="136"/>
    </location>
</feature>
<evidence type="ECO:0000313" key="2">
    <source>
        <dbReference type="EMBL" id="MBP2387855.1"/>
    </source>
</evidence>
<dbReference type="Proteomes" id="UP001296993">
    <property type="component" value="Unassembled WGS sequence"/>
</dbReference>